<dbReference type="InterPro" id="IPR008257">
    <property type="entry name" value="Pept_M19"/>
</dbReference>
<dbReference type="AlphaFoldDB" id="A0AAE0KLD9"/>
<dbReference type="Proteomes" id="UP001285441">
    <property type="component" value="Unassembled WGS sequence"/>
</dbReference>
<reference evidence="5" key="1">
    <citation type="journal article" date="2023" name="Mol. Phylogenet. Evol.">
        <title>Genome-scale phylogeny and comparative genomics of the fungal order Sordariales.</title>
        <authorList>
            <person name="Hensen N."/>
            <person name="Bonometti L."/>
            <person name="Westerberg I."/>
            <person name="Brannstrom I.O."/>
            <person name="Guillou S."/>
            <person name="Cros-Aarteil S."/>
            <person name="Calhoun S."/>
            <person name="Haridas S."/>
            <person name="Kuo A."/>
            <person name="Mondo S."/>
            <person name="Pangilinan J."/>
            <person name="Riley R."/>
            <person name="LaButti K."/>
            <person name="Andreopoulos B."/>
            <person name="Lipzen A."/>
            <person name="Chen C."/>
            <person name="Yan M."/>
            <person name="Daum C."/>
            <person name="Ng V."/>
            <person name="Clum A."/>
            <person name="Steindorff A."/>
            <person name="Ohm R.A."/>
            <person name="Martin F."/>
            <person name="Silar P."/>
            <person name="Natvig D.O."/>
            <person name="Lalanne C."/>
            <person name="Gautier V."/>
            <person name="Ament-Velasquez S.L."/>
            <person name="Kruys A."/>
            <person name="Hutchinson M.I."/>
            <person name="Powell A.J."/>
            <person name="Barry K."/>
            <person name="Miller A.N."/>
            <person name="Grigoriev I.V."/>
            <person name="Debuchy R."/>
            <person name="Gladieux P."/>
            <person name="Hiltunen Thoren M."/>
            <person name="Johannesson H."/>
        </authorList>
    </citation>
    <scope>NUCLEOTIDE SEQUENCE</scope>
    <source>
        <strain evidence="5">CBS 232.78</strain>
    </source>
</reference>
<accession>A0AAE0KLD9</accession>
<dbReference type="Gene3D" id="3.20.20.140">
    <property type="entry name" value="Metal-dependent hydrolases"/>
    <property type="match status" value="1"/>
</dbReference>
<proteinExistence type="inferred from homology"/>
<name>A0AAE0KLD9_9PEZI</name>
<feature type="region of interest" description="Disordered" evidence="3">
    <location>
        <begin position="1"/>
        <end position="21"/>
    </location>
</feature>
<evidence type="ECO:0000256" key="1">
    <source>
        <dbReference type="ARBA" id="ARBA00022997"/>
    </source>
</evidence>
<dbReference type="Pfam" id="PF01244">
    <property type="entry name" value="Peptidase_M19"/>
    <property type="match status" value="1"/>
</dbReference>
<dbReference type="PROSITE" id="PS51365">
    <property type="entry name" value="RENAL_DIPEPTIDASE_2"/>
    <property type="match status" value="1"/>
</dbReference>
<keyword evidence="2" id="KW-0482">Metalloprotease</keyword>
<evidence type="ECO:0000313" key="5">
    <source>
        <dbReference type="EMBL" id="KAK3378241.1"/>
    </source>
</evidence>
<dbReference type="SUPFAM" id="SSF51556">
    <property type="entry name" value="Metallo-dependent hydrolases"/>
    <property type="match status" value="1"/>
</dbReference>
<dbReference type="PANTHER" id="PTHR10443:SF12">
    <property type="entry name" value="DIPEPTIDASE"/>
    <property type="match status" value="1"/>
</dbReference>
<dbReference type="GO" id="GO:0006508">
    <property type="term" value="P:proteolysis"/>
    <property type="evidence" value="ECO:0007669"/>
    <property type="project" value="UniProtKB-KW"/>
</dbReference>
<evidence type="ECO:0000256" key="2">
    <source>
        <dbReference type="RuleBase" id="RU341113"/>
    </source>
</evidence>
<keyword evidence="4" id="KW-1133">Transmembrane helix</keyword>
<keyword evidence="4" id="KW-0472">Membrane</keyword>
<protein>
    <recommendedName>
        <fullName evidence="2">Dipeptidase</fullName>
        <ecNumber evidence="2">3.4.13.19</ecNumber>
    </recommendedName>
</protein>
<keyword evidence="2" id="KW-0479">Metal-binding</keyword>
<evidence type="ECO:0000256" key="3">
    <source>
        <dbReference type="SAM" id="MobiDB-lite"/>
    </source>
</evidence>
<dbReference type="EMBL" id="JAULSW010000006">
    <property type="protein sequence ID" value="KAK3378241.1"/>
    <property type="molecule type" value="Genomic_DNA"/>
</dbReference>
<comment type="cofactor">
    <cofactor evidence="2">
        <name>Zn(2+)</name>
        <dbReference type="ChEBI" id="CHEBI:29105"/>
    </cofactor>
</comment>
<keyword evidence="6" id="KW-1185">Reference proteome</keyword>
<feature type="transmembrane region" description="Helical" evidence="4">
    <location>
        <begin position="37"/>
        <end position="56"/>
    </location>
</feature>
<dbReference type="GO" id="GO:0070573">
    <property type="term" value="F:metallodipeptidase activity"/>
    <property type="evidence" value="ECO:0007669"/>
    <property type="project" value="InterPro"/>
</dbReference>
<dbReference type="InterPro" id="IPR032466">
    <property type="entry name" value="Metal_Hydrolase"/>
</dbReference>
<dbReference type="EC" id="3.4.13.19" evidence="2"/>
<reference evidence="5" key="2">
    <citation type="submission" date="2023-06" db="EMBL/GenBank/DDBJ databases">
        <authorList>
            <consortium name="Lawrence Berkeley National Laboratory"/>
            <person name="Haridas S."/>
            <person name="Hensen N."/>
            <person name="Bonometti L."/>
            <person name="Westerberg I."/>
            <person name="Brannstrom I.O."/>
            <person name="Guillou S."/>
            <person name="Cros-Aarteil S."/>
            <person name="Calhoun S."/>
            <person name="Kuo A."/>
            <person name="Mondo S."/>
            <person name="Pangilinan J."/>
            <person name="Riley R."/>
            <person name="LaButti K."/>
            <person name="Andreopoulos B."/>
            <person name="Lipzen A."/>
            <person name="Chen C."/>
            <person name="Yanf M."/>
            <person name="Daum C."/>
            <person name="Ng V."/>
            <person name="Clum A."/>
            <person name="Steindorff A."/>
            <person name="Ohm R."/>
            <person name="Martin F."/>
            <person name="Silar P."/>
            <person name="Natvig D."/>
            <person name="Lalanne C."/>
            <person name="Gautier V."/>
            <person name="Ament-velasquez S.L."/>
            <person name="Kruys A."/>
            <person name="Hutchinson M.I."/>
            <person name="Powell A.J."/>
            <person name="Barry K."/>
            <person name="Miller A.N."/>
            <person name="Grigoriev I.V."/>
            <person name="Debuchy R."/>
            <person name="Gladieux P."/>
            <person name="Thoren M.H."/>
            <person name="Johannesson H."/>
        </authorList>
    </citation>
    <scope>NUCLEOTIDE SEQUENCE</scope>
    <source>
        <strain evidence="5">CBS 232.78</strain>
    </source>
</reference>
<comment type="caution">
    <text evidence="5">The sequence shown here is derived from an EMBL/GenBank/DDBJ whole genome shotgun (WGS) entry which is preliminary data.</text>
</comment>
<dbReference type="PANTHER" id="PTHR10443">
    <property type="entry name" value="MICROSOMAL DIPEPTIDASE"/>
    <property type="match status" value="1"/>
</dbReference>
<keyword evidence="4" id="KW-0812">Transmembrane</keyword>
<comment type="catalytic activity">
    <reaction evidence="2">
        <text>an L-aminoacyl-L-amino acid + H2O = 2 an L-alpha-amino acid</text>
        <dbReference type="Rhea" id="RHEA:48940"/>
        <dbReference type="ChEBI" id="CHEBI:15377"/>
        <dbReference type="ChEBI" id="CHEBI:59869"/>
        <dbReference type="ChEBI" id="CHEBI:77460"/>
        <dbReference type="EC" id="3.4.13.19"/>
    </reaction>
</comment>
<gene>
    <name evidence="5" type="ORF">B0H63DRAFT_398431</name>
</gene>
<organism evidence="5 6">
    <name type="scientific">Podospora didyma</name>
    <dbReference type="NCBI Taxonomy" id="330526"/>
    <lineage>
        <taxon>Eukaryota</taxon>
        <taxon>Fungi</taxon>
        <taxon>Dikarya</taxon>
        <taxon>Ascomycota</taxon>
        <taxon>Pezizomycotina</taxon>
        <taxon>Sordariomycetes</taxon>
        <taxon>Sordariomycetidae</taxon>
        <taxon>Sordariales</taxon>
        <taxon>Podosporaceae</taxon>
        <taxon>Podospora</taxon>
    </lineage>
</organism>
<comment type="similarity">
    <text evidence="2">Belongs to the metallo-dependent hydrolases superfamily. Peptidase M19 family.</text>
</comment>
<dbReference type="CDD" id="cd01301">
    <property type="entry name" value="rDP_like"/>
    <property type="match status" value="1"/>
</dbReference>
<keyword evidence="2" id="KW-0862">Zinc</keyword>
<evidence type="ECO:0000313" key="6">
    <source>
        <dbReference type="Proteomes" id="UP001285441"/>
    </source>
</evidence>
<dbReference type="GO" id="GO:0046872">
    <property type="term" value="F:metal ion binding"/>
    <property type="evidence" value="ECO:0007669"/>
    <property type="project" value="UniProtKB-UniRule"/>
</dbReference>
<keyword evidence="1 2" id="KW-0224">Dipeptidase</keyword>
<evidence type="ECO:0000256" key="4">
    <source>
        <dbReference type="SAM" id="Phobius"/>
    </source>
</evidence>
<keyword evidence="2" id="KW-0645">Protease</keyword>
<keyword evidence="2" id="KW-0378">Hydrolase</keyword>
<sequence length="461" mass="50641">MDSAKTPLSGLDRAGSDTSDLTSITSRSRRIARGARIPLLVIISYLLLGSLFQPAVNSIDFPQIPCSKGKSIEQRVQQILGHTPLIDGHNDLAIFIRFLYNNHIYDDKFAKPFQDGGLPQHVDLPRLRAGMNGGAFWSVFWPCPANGTDYSDENYAPIVQATLQQIDVMARLKKAYPNDFSPALDSSSSLRAFRKGQLISPLGVEGLHQIGNSAATLRRYFDLGVRYATLTHNCGNRFADAALWENPFRKAPPQWGGVSPEGRKLIREMNRIGMIVDLSHTSVDTMVDVLSGRDEWTGSKAPVIFSHSSAYSICPHPRNVPDHVLQLVKERRSLVMVNFAPDFVSCVAADRQDGLPDFYPDNSTLNHVVTHVLHIGNLIGFDHVGLGSDFDGIGSTPEGLDDVSKYPDLVAELLRRGVSDRDAAKVVGGNILRVWREVEIVAAGLQKAGEPVLEDSLHGFL</sequence>